<dbReference type="EMBL" id="MCRK01000024">
    <property type="protein sequence ID" value="OPA78927.1"/>
    <property type="molecule type" value="Genomic_DNA"/>
</dbReference>
<evidence type="ECO:0000313" key="2">
    <source>
        <dbReference type="Proteomes" id="UP000189728"/>
    </source>
</evidence>
<reference evidence="1 2" key="1">
    <citation type="submission" date="2016-08" db="EMBL/GenBank/DDBJ databases">
        <title>Campylobacter species from sea mammals.</title>
        <authorList>
            <person name="Gilbert M.J."/>
            <person name="Byrne B.A."/>
            <person name="Zomer A.L."/>
            <person name="Wagenaar J.A."/>
        </authorList>
    </citation>
    <scope>NUCLEOTIDE SEQUENCE [LARGE SCALE GENOMIC DNA]</scope>
    <source>
        <strain evidence="1 2">1105248</strain>
    </source>
</reference>
<protein>
    <submittedName>
        <fullName evidence="1">Uncharacterized protein</fullName>
    </submittedName>
</protein>
<dbReference type="AlphaFoldDB" id="A0AAX0LAE0"/>
<name>A0AAX0LAE0_9BACT</name>
<evidence type="ECO:0000313" key="1">
    <source>
        <dbReference type="EMBL" id="OPA78927.1"/>
    </source>
</evidence>
<dbReference type="Gene3D" id="3.30.420.40">
    <property type="match status" value="1"/>
</dbReference>
<sequence length="75" mass="8706">MNFKLAGARTQNISFGCIQSLAYFFADFVYKHSKELKCENVVFSGDMFKNQSMSNLFYKHINPNNNIAFKELIKI</sequence>
<proteinExistence type="predicted"/>
<dbReference type="Proteomes" id="UP000189728">
    <property type="component" value="Unassembled WGS sequence"/>
</dbReference>
<gene>
    <name evidence="1" type="ORF">BFG04_02570</name>
</gene>
<accession>A0AAX0LAE0</accession>
<comment type="caution">
    <text evidence="1">The sequence shown here is derived from an EMBL/GenBank/DDBJ whole genome shotgun (WGS) entry which is preliminary data.</text>
</comment>
<organism evidence="1 2">
    <name type="scientific">Campylobacter pinnipediorum subsp. pinnipediorum</name>
    <dbReference type="NCBI Taxonomy" id="1660067"/>
    <lineage>
        <taxon>Bacteria</taxon>
        <taxon>Pseudomonadati</taxon>
        <taxon>Campylobacterota</taxon>
        <taxon>Epsilonproteobacteria</taxon>
        <taxon>Campylobacterales</taxon>
        <taxon>Campylobacteraceae</taxon>
        <taxon>Campylobacter</taxon>
    </lineage>
</organism>
<dbReference type="RefSeq" id="WP_078415404.1">
    <property type="nucleotide sequence ID" value="NZ_MCRK01000024.1"/>
</dbReference>